<dbReference type="GO" id="GO:0016491">
    <property type="term" value="F:oxidoreductase activity"/>
    <property type="evidence" value="ECO:0007669"/>
    <property type="project" value="InterPro"/>
</dbReference>
<comment type="caution">
    <text evidence="2">The sequence shown here is derived from an EMBL/GenBank/DDBJ whole genome shotgun (WGS) entry which is preliminary data.</text>
</comment>
<dbReference type="Gene3D" id="3.90.180.10">
    <property type="entry name" value="Medium-chain alcohol dehydrogenases, catalytic domain"/>
    <property type="match status" value="1"/>
</dbReference>
<gene>
    <name evidence="2" type="ORF">FDP41_005123</name>
</gene>
<dbReference type="CDD" id="cd08267">
    <property type="entry name" value="MDR1"/>
    <property type="match status" value="1"/>
</dbReference>
<dbReference type="AlphaFoldDB" id="A0A6A5BLM8"/>
<proteinExistence type="predicted"/>
<dbReference type="VEuPathDB" id="AmoebaDB:FDP41_005123"/>
<dbReference type="OMA" id="GSHITHQ"/>
<feature type="domain" description="Enoyl reductase (ER)" evidence="1">
    <location>
        <begin position="12"/>
        <end position="389"/>
    </location>
</feature>
<dbReference type="Proteomes" id="UP000444721">
    <property type="component" value="Unassembled WGS sequence"/>
</dbReference>
<dbReference type="GeneID" id="68112341"/>
<dbReference type="InterPro" id="IPR020843">
    <property type="entry name" value="ER"/>
</dbReference>
<dbReference type="Gene3D" id="3.40.50.720">
    <property type="entry name" value="NAD(P)-binding Rossmann-like Domain"/>
    <property type="match status" value="1"/>
</dbReference>
<dbReference type="Pfam" id="PF08240">
    <property type="entry name" value="ADH_N"/>
    <property type="match status" value="1"/>
</dbReference>
<dbReference type="EMBL" id="VFQX01000043">
    <property type="protein sequence ID" value="KAF0975796.1"/>
    <property type="molecule type" value="Genomic_DNA"/>
</dbReference>
<dbReference type="SUPFAM" id="SSF50129">
    <property type="entry name" value="GroES-like"/>
    <property type="match status" value="1"/>
</dbReference>
<dbReference type="SUPFAM" id="SSF51735">
    <property type="entry name" value="NAD(P)-binding Rossmann-fold domains"/>
    <property type="match status" value="1"/>
</dbReference>
<evidence type="ECO:0000313" key="2">
    <source>
        <dbReference type="EMBL" id="KAF0975796.1"/>
    </source>
</evidence>
<dbReference type="InterPro" id="IPR011032">
    <property type="entry name" value="GroES-like_sf"/>
</dbReference>
<evidence type="ECO:0000313" key="3">
    <source>
        <dbReference type="Proteomes" id="UP000444721"/>
    </source>
</evidence>
<evidence type="ECO:0000259" key="1">
    <source>
        <dbReference type="SMART" id="SM00829"/>
    </source>
</evidence>
<name>A0A6A5BLM8_NAEFO</name>
<dbReference type="Pfam" id="PF13602">
    <property type="entry name" value="ADH_zinc_N_2"/>
    <property type="match status" value="1"/>
</dbReference>
<sequence length="392" mass="43981">MKAQIIENYCEEPNFILRDNIPIPEPKANEVLVKLKTASVNPVDYKLRAGAMKMISGVQFPCILGKDGSGIVEKIGSKITRFKVGDEVCGFLTNKRTGSYAEYACYEQDEIVLKPSEMTFQQACAFPLVGCTVMEMYRRHPSIGEVLDREGELAFGVKNKISNPLNQEDRKEMRILVIGASGGTGSVAVLFAKTFLQRYFNTKVYAVCSERNAKFVIDSLGADGIIDYTKTSAKAGSHITHQSDSELPSICQLLKTNYGVNYVDIVLDCVGGYYYYDDVCHHLSCKDASPYTVFTTISPPTEPELNFTNLVKVGSFLAMNKLRSFSSCYPRFHFVMLDRNVKDLHLLMNHVLLENRVFEKIPLHPFSLSNMKEAHLQMESQRTVGKIVIDIQ</sequence>
<dbReference type="SMART" id="SM00829">
    <property type="entry name" value="PKS_ER"/>
    <property type="match status" value="1"/>
</dbReference>
<keyword evidence="3" id="KW-1185">Reference proteome</keyword>
<organism evidence="2 3">
    <name type="scientific">Naegleria fowleri</name>
    <name type="common">Brain eating amoeba</name>
    <dbReference type="NCBI Taxonomy" id="5763"/>
    <lineage>
        <taxon>Eukaryota</taxon>
        <taxon>Discoba</taxon>
        <taxon>Heterolobosea</taxon>
        <taxon>Tetramitia</taxon>
        <taxon>Eutetramitia</taxon>
        <taxon>Vahlkampfiidae</taxon>
        <taxon>Naegleria</taxon>
    </lineage>
</organism>
<accession>A0A6A5BLM8</accession>
<dbReference type="PANTHER" id="PTHR11695">
    <property type="entry name" value="ALCOHOL DEHYDROGENASE RELATED"/>
    <property type="match status" value="1"/>
</dbReference>
<dbReference type="OrthoDB" id="201656at2759"/>
<reference evidence="2 3" key="1">
    <citation type="journal article" date="2019" name="Sci. Rep.">
        <title>Nanopore sequencing improves the draft genome of the human pathogenic amoeba Naegleria fowleri.</title>
        <authorList>
            <person name="Liechti N."/>
            <person name="Schurch N."/>
            <person name="Bruggmann R."/>
            <person name="Wittwer M."/>
        </authorList>
    </citation>
    <scope>NUCLEOTIDE SEQUENCE [LARGE SCALE GENOMIC DNA]</scope>
    <source>
        <strain evidence="2 3">ATCC 30894</strain>
    </source>
</reference>
<protein>
    <recommendedName>
        <fullName evidence="1">Enoyl reductase (ER) domain-containing protein</fullName>
    </recommendedName>
</protein>
<dbReference type="VEuPathDB" id="AmoebaDB:NF0059150"/>
<dbReference type="InterPro" id="IPR013154">
    <property type="entry name" value="ADH-like_N"/>
</dbReference>
<dbReference type="PANTHER" id="PTHR11695:SF648">
    <property type="entry name" value="ZINC-BINDING OXIDOREDUCTASE"/>
    <property type="match status" value="1"/>
</dbReference>
<dbReference type="RefSeq" id="XP_044560509.1">
    <property type="nucleotide sequence ID" value="XM_044708614.1"/>
</dbReference>
<dbReference type="InterPro" id="IPR036291">
    <property type="entry name" value="NAD(P)-bd_dom_sf"/>
</dbReference>
<dbReference type="VEuPathDB" id="AmoebaDB:NfTy_051820"/>
<dbReference type="InterPro" id="IPR050700">
    <property type="entry name" value="YIM1/Zinc_Alcohol_DH_Fams"/>
</dbReference>